<evidence type="ECO:0000313" key="2">
    <source>
        <dbReference type="Proteomes" id="UP001055117"/>
    </source>
</evidence>
<dbReference type="RefSeq" id="WP_147853474.1">
    <property type="nucleotide sequence ID" value="NZ_BPQG01000010.1"/>
</dbReference>
<proteinExistence type="predicted"/>
<organism evidence="1 2">
    <name type="scientific">Methylobacterium cerastii</name>
    <dbReference type="NCBI Taxonomy" id="932741"/>
    <lineage>
        <taxon>Bacteria</taxon>
        <taxon>Pseudomonadati</taxon>
        <taxon>Pseudomonadota</taxon>
        <taxon>Alphaproteobacteria</taxon>
        <taxon>Hyphomicrobiales</taxon>
        <taxon>Methylobacteriaceae</taxon>
        <taxon>Methylobacterium</taxon>
    </lineage>
</organism>
<keyword evidence="2" id="KW-1185">Reference proteome</keyword>
<accession>A0ABQ4QEP1</accession>
<reference evidence="1 2" key="1">
    <citation type="journal article" date="2021" name="Front. Microbiol.">
        <title>Comprehensive Comparative Genomics and Phenotyping of Methylobacterium Species.</title>
        <authorList>
            <person name="Alessa O."/>
            <person name="Ogura Y."/>
            <person name="Fujitani Y."/>
            <person name="Takami H."/>
            <person name="Hayashi T."/>
            <person name="Sahin N."/>
            <person name="Tani A."/>
        </authorList>
    </citation>
    <scope>NUCLEOTIDE SEQUENCE [LARGE SCALE GENOMIC DNA]</scope>
    <source>
        <strain evidence="1 2">DSM 23679</strain>
    </source>
</reference>
<dbReference type="Proteomes" id="UP001055117">
    <property type="component" value="Unassembled WGS sequence"/>
</dbReference>
<name>A0ABQ4QEP1_9HYPH</name>
<protein>
    <submittedName>
        <fullName evidence="1">Uncharacterized protein</fullName>
    </submittedName>
</protein>
<dbReference type="EMBL" id="BPQG01000010">
    <property type="protein sequence ID" value="GJD43189.1"/>
    <property type="molecule type" value="Genomic_DNA"/>
</dbReference>
<evidence type="ECO:0000313" key="1">
    <source>
        <dbReference type="EMBL" id="GJD43189.1"/>
    </source>
</evidence>
<comment type="caution">
    <text evidence="1">The sequence shown here is derived from an EMBL/GenBank/DDBJ whole genome shotgun (WGS) entry which is preliminary data.</text>
</comment>
<sequence length="76" mass="8414">MNRGDLATAAARIRAAWVPGRECRLRPRRARLYVLKVARLDADGLIRPERAEAVAARAQVLAEEMEGARCPTSTEI</sequence>
<gene>
    <name evidence="1" type="ORF">AFCDBAGC_1036</name>
</gene>